<reference evidence="2" key="1">
    <citation type="submission" date="2021-02" db="EMBL/GenBank/DDBJ databases">
        <authorList>
            <person name="Nowell W R."/>
        </authorList>
    </citation>
    <scope>NUCLEOTIDE SEQUENCE</scope>
</reference>
<name>A0A8S2E0V3_9BILA</name>
<evidence type="ECO:0000313" key="4">
    <source>
        <dbReference type="Proteomes" id="UP000677228"/>
    </source>
</evidence>
<accession>A0A8S2E0V3</accession>
<dbReference type="Proteomes" id="UP000677228">
    <property type="component" value="Unassembled WGS sequence"/>
</dbReference>
<dbReference type="EMBL" id="CAJOBA010007502">
    <property type="protein sequence ID" value="CAF3804218.1"/>
    <property type="molecule type" value="Genomic_DNA"/>
</dbReference>
<feature type="region of interest" description="Disordered" evidence="1">
    <location>
        <begin position="18"/>
        <end position="40"/>
    </location>
</feature>
<evidence type="ECO:0000256" key="1">
    <source>
        <dbReference type="SAM" id="MobiDB-lite"/>
    </source>
</evidence>
<dbReference type="EMBL" id="CAJNOK010007490">
    <property type="protein sequence ID" value="CAF1035952.1"/>
    <property type="molecule type" value="Genomic_DNA"/>
</dbReference>
<comment type="caution">
    <text evidence="2">The sequence shown here is derived from an EMBL/GenBank/DDBJ whole genome shotgun (WGS) entry which is preliminary data.</text>
</comment>
<gene>
    <name evidence="2" type="ORF">OVA965_LOCUS16232</name>
    <name evidence="3" type="ORF">TMI583_LOCUS16242</name>
</gene>
<protein>
    <submittedName>
        <fullName evidence="2">Uncharacterized protein</fullName>
    </submittedName>
</protein>
<evidence type="ECO:0000313" key="2">
    <source>
        <dbReference type="EMBL" id="CAF1035952.1"/>
    </source>
</evidence>
<sequence>MYCCGLCQKRPKRSVQSGEIRRQLEDDEESDINEESANSYTERRVKLNRKASAAPHNEDFSSHLDISRLTVPKKVEHVKLGHTLCSNDELLILQDGITALQVQDHTLEPQHVHWNHGLIRDICWSSLRRIFICICQKRVHSFDPMNVESQINTFSHILPYEEKYSFWRCTCTQSTLFICYAGHGTTIDEYDLSSSPVRLKKQWNSPRSCLETEGIWSIRCGEDQIGLTIMDSITEKWHLEVRTLKMGLLWRVDLPITGGDCELSLMLNDDWIILNSYINRLYQISDRKLRIVVQYERDIKNAIMFTDKFLVIRTKSTIEIH</sequence>
<evidence type="ECO:0000313" key="3">
    <source>
        <dbReference type="EMBL" id="CAF3804218.1"/>
    </source>
</evidence>
<dbReference type="Proteomes" id="UP000682733">
    <property type="component" value="Unassembled WGS sequence"/>
</dbReference>
<proteinExistence type="predicted"/>
<feature type="compositionally biased region" description="Acidic residues" evidence="1">
    <location>
        <begin position="25"/>
        <end position="34"/>
    </location>
</feature>
<dbReference type="AlphaFoldDB" id="A0A8S2E0V3"/>
<organism evidence="2 4">
    <name type="scientific">Didymodactylos carnosus</name>
    <dbReference type="NCBI Taxonomy" id="1234261"/>
    <lineage>
        <taxon>Eukaryota</taxon>
        <taxon>Metazoa</taxon>
        <taxon>Spiralia</taxon>
        <taxon>Gnathifera</taxon>
        <taxon>Rotifera</taxon>
        <taxon>Eurotatoria</taxon>
        <taxon>Bdelloidea</taxon>
        <taxon>Philodinida</taxon>
        <taxon>Philodinidae</taxon>
        <taxon>Didymodactylos</taxon>
    </lineage>
</organism>